<reference evidence="1 2" key="1">
    <citation type="submission" date="2021-02" db="EMBL/GenBank/DDBJ databases">
        <title>Bacillus sp. RD4P76, an endophyte from a halophyte.</title>
        <authorList>
            <person name="Sun J.-Q."/>
        </authorList>
    </citation>
    <scope>NUCLEOTIDE SEQUENCE [LARGE SCALE GENOMIC DNA]</scope>
    <source>
        <strain evidence="1 2">RD4P76</strain>
    </source>
</reference>
<dbReference type="RefSeq" id="WP_204203537.1">
    <property type="nucleotide sequence ID" value="NZ_JAFELM010000030.1"/>
</dbReference>
<evidence type="ECO:0000313" key="2">
    <source>
        <dbReference type="Proteomes" id="UP001518925"/>
    </source>
</evidence>
<gene>
    <name evidence="1" type="ORF">JR050_10965</name>
</gene>
<comment type="caution">
    <text evidence="1">The sequence shown here is derived from an EMBL/GenBank/DDBJ whole genome shotgun (WGS) entry which is preliminary data.</text>
</comment>
<dbReference type="Gene3D" id="3.40.50.1820">
    <property type="entry name" value="alpha/beta hydrolase"/>
    <property type="match status" value="1"/>
</dbReference>
<protein>
    <submittedName>
        <fullName evidence="1">Esterase family protein</fullName>
    </submittedName>
</protein>
<evidence type="ECO:0000313" key="1">
    <source>
        <dbReference type="EMBL" id="MBM6618178.1"/>
    </source>
</evidence>
<dbReference type="InterPro" id="IPR000801">
    <property type="entry name" value="Esterase-like"/>
</dbReference>
<dbReference type="Proteomes" id="UP001518925">
    <property type="component" value="Unassembled WGS sequence"/>
</dbReference>
<proteinExistence type="predicted"/>
<dbReference type="InterPro" id="IPR029058">
    <property type="entry name" value="AB_hydrolase_fold"/>
</dbReference>
<dbReference type="PANTHER" id="PTHR48098:SF3">
    <property type="entry name" value="IRON(III) ENTEROBACTIN ESTERASE"/>
    <property type="match status" value="1"/>
</dbReference>
<sequence length="242" mass="27873">MEQQKGTIEEITFTSSSLGEDLSILIYKPANFSTLYKYHLIITQDGQDYFNLGRIARVTEDLLQNKEIPNTIIVGIPYPSVEERRRRYHPNGEKHKAYIRFLSHELIPYLDQTLPTFQMGRGRVLMGDSLGGTISLLTALQYPHTFGKVVMQSPFINSYVKDQVEGFSSPHLLQIYQVIGTKETAVETTNGQVKDFVKPNRELAEIIKSRGFQAFYEEFEGDHTWTYWQPDLIQALQFILND</sequence>
<dbReference type="PANTHER" id="PTHR48098">
    <property type="entry name" value="ENTEROCHELIN ESTERASE-RELATED"/>
    <property type="match status" value="1"/>
</dbReference>
<dbReference type="InterPro" id="IPR050583">
    <property type="entry name" value="Mycobacterial_A85_antigen"/>
</dbReference>
<organism evidence="1 2">
    <name type="scientific">Bacillus suaedaesalsae</name>
    <dbReference type="NCBI Taxonomy" id="2810349"/>
    <lineage>
        <taxon>Bacteria</taxon>
        <taxon>Bacillati</taxon>
        <taxon>Bacillota</taxon>
        <taxon>Bacilli</taxon>
        <taxon>Bacillales</taxon>
        <taxon>Bacillaceae</taxon>
        <taxon>Bacillus</taxon>
    </lineage>
</organism>
<accession>A0ABS2DL30</accession>
<dbReference type="EMBL" id="JAFELM010000030">
    <property type="protein sequence ID" value="MBM6618178.1"/>
    <property type="molecule type" value="Genomic_DNA"/>
</dbReference>
<dbReference type="Pfam" id="PF00756">
    <property type="entry name" value="Esterase"/>
    <property type="match status" value="1"/>
</dbReference>
<keyword evidence="2" id="KW-1185">Reference proteome</keyword>
<dbReference type="SUPFAM" id="SSF53474">
    <property type="entry name" value="alpha/beta-Hydrolases"/>
    <property type="match status" value="1"/>
</dbReference>
<name>A0ABS2DL30_9BACI</name>